<dbReference type="PANTHER" id="PTHR11071">
    <property type="entry name" value="PEPTIDYL-PROLYL CIS-TRANS ISOMERASE"/>
    <property type="match status" value="1"/>
</dbReference>
<dbReference type="PANTHER" id="PTHR11071:SF561">
    <property type="entry name" value="PEPTIDYL-PROLYL CIS-TRANS ISOMERASE D-RELATED"/>
    <property type="match status" value="1"/>
</dbReference>
<evidence type="ECO:0000256" key="1">
    <source>
        <dbReference type="ARBA" id="ARBA00000971"/>
    </source>
</evidence>
<evidence type="ECO:0000256" key="4">
    <source>
        <dbReference type="ARBA" id="ARBA00023235"/>
    </source>
</evidence>
<evidence type="ECO:0000256" key="3">
    <source>
        <dbReference type="ARBA" id="ARBA00023110"/>
    </source>
</evidence>
<dbReference type="InterPro" id="IPR029000">
    <property type="entry name" value="Cyclophilin-like_dom_sf"/>
</dbReference>
<dbReference type="PROSITE" id="PS50072">
    <property type="entry name" value="CSA_PPIASE_2"/>
    <property type="match status" value="1"/>
</dbReference>
<accession>A0A816LDQ3</accession>
<dbReference type="Pfam" id="PF00160">
    <property type="entry name" value="Pro_isomerase"/>
    <property type="match status" value="1"/>
</dbReference>
<gene>
    <name evidence="7" type="ORF">DARMORV10_C05P60360.1</name>
</gene>
<dbReference type="AlphaFoldDB" id="A0A816LDQ3"/>
<name>A0A816LDQ3_BRANA</name>
<comment type="similarity">
    <text evidence="2 5">Belongs to the cyclophilin-type PPIase family.</text>
</comment>
<organism evidence="7">
    <name type="scientific">Brassica napus</name>
    <name type="common">Rape</name>
    <dbReference type="NCBI Taxonomy" id="3708"/>
    <lineage>
        <taxon>Eukaryota</taxon>
        <taxon>Viridiplantae</taxon>
        <taxon>Streptophyta</taxon>
        <taxon>Embryophyta</taxon>
        <taxon>Tracheophyta</taxon>
        <taxon>Spermatophyta</taxon>
        <taxon>Magnoliopsida</taxon>
        <taxon>eudicotyledons</taxon>
        <taxon>Gunneridae</taxon>
        <taxon>Pentapetalae</taxon>
        <taxon>rosids</taxon>
        <taxon>malvids</taxon>
        <taxon>Brassicales</taxon>
        <taxon>Brassicaceae</taxon>
        <taxon>Brassiceae</taxon>
        <taxon>Brassica</taxon>
    </lineage>
</organism>
<feature type="domain" description="PPIase cyclophilin-type" evidence="6">
    <location>
        <begin position="14"/>
        <end position="183"/>
    </location>
</feature>
<dbReference type="FunFam" id="2.40.100.10:FF:000025">
    <property type="entry name" value="Peptidyl-prolyl cis-trans isomerase CYP19-2"/>
    <property type="match status" value="1"/>
</dbReference>
<evidence type="ECO:0000259" key="6">
    <source>
        <dbReference type="PROSITE" id="PS50072"/>
    </source>
</evidence>
<dbReference type="GO" id="GO:0003755">
    <property type="term" value="F:peptidyl-prolyl cis-trans isomerase activity"/>
    <property type="evidence" value="ECO:0007669"/>
    <property type="project" value="UniProtKB-UniRule"/>
</dbReference>
<dbReference type="PRINTS" id="PR00153">
    <property type="entry name" value="CSAPPISMRASE"/>
</dbReference>
<dbReference type="EC" id="5.2.1.8" evidence="5"/>
<protein>
    <recommendedName>
        <fullName evidence="5">Peptidyl-prolyl cis-trans isomerase</fullName>
        <shortName evidence="5">PPIase</shortName>
        <ecNumber evidence="5">5.2.1.8</ecNumber>
    </recommendedName>
</protein>
<dbReference type="SUPFAM" id="SSF50891">
    <property type="entry name" value="Cyclophilin-like"/>
    <property type="match status" value="1"/>
</dbReference>
<keyword evidence="3 5" id="KW-0697">Rotamase</keyword>
<comment type="catalytic activity">
    <reaction evidence="1 5">
        <text>[protein]-peptidylproline (omega=180) = [protein]-peptidylproline (omega=0)</text>
        <dbReference type="Rhea" id="RHEA:16237"/>
        <dbReference type="Rhea" id="RHEA-COMP:10747"/>
        <dbReference type="Rhea" id="RHEA-COMP:10748"/>
        <dbReference type="ChEBI" id="CHEBI:83833"/>
        <dbReference type="ChEBI" id="CHEBI:83834"/>
        <dbReference type="EC" id="5.2.1.8"/>
    </reaction>
</comment>
<comment type="function">
    <text evidence="5">PPIases accelerate the folding of proteins. It catalyzes the cis-trans isomerization of proline imidic peptide bonds in oligopeptides.</text>
</comment>
<dbReference type="SMR" id="A0A816LDQ3"/>
<dbReference type="InterPro" id="IPR002130">
    <property type="entry name" value="Cyclophilin-type_PPIase_dom"/>
</dbReference>
<dbReference type="Proteomes" id="UP001295469">
    <property type="component" value="Chromosome C05"/>
</dbReference>
<proteinExistence type="inferred from homology"/>
<evidence type="ECO:0000256" key="2">
    <source>
        <dbReference type="ARBA" id="ARBA00007365"/>
    </source>
</evidence>
<sequence length="276" mass="30415">MSDQLPMSTNPRVFLEIAVNFRPVGRIVIELFADTNPKTAENFRALCTGEKGIGESGIPLHYKGTIIHGMTPNFIWYGGDTTHGCGGGGESIYGQPLADNNYKRKHDGKGIILSMTRNDESTTYDYYESQFMILMRASPDLDGEQVVFGEVVDGVDVISRVEQMVGGTNGYPLQPVTIADCGQVFPEAETMVVGYSVPKWLKYMRALQLRVAELENPPEKQTVSCEMGYGLIRIGKSFELQEQLMTSLTTHRAVEHSVVARESEGDGTGHGIPEEQ</sequence>
<evidence type="ECO:0000256" key="5">
    <source>
        <dbReference type="RuleBase" id="RU363019"/>
    </source>
</evidence>
<keyword evidence="4 5" id="KW-0413">Isomerase</keyword>
<dbReference type="Gene3D" id="2.40.100.10">
    <property type="entry name" value="Cyclophilin-like"/>
    <property type="match status" value="1"/>
</dbReference>
<reference evidence="7" key="1">
    <citation type="submission" date="2021-01" db="EMBL/GenBank/DDBJ databases">
        <authorList>
            <consortium name="Genoscope - CEA"/>
            <person name="William W."/>
        </authorList>
    </citation>
    <scope>NUCLEOTIDE SEQUENCE</scope>
</reference>
<evidence type="ECO:0000313" key="7">
    <source>
        <dbReference type="EMBL" id="CAF1936868.1"/>
    </source>
</evidence>
<dbReference type="EMBL" id="HG994369">
    <property type="protein sequence ID" value="CAF1936868.1"/>
    <property type="molecule type" value="Genomic_DNA"/>
</dbReference>